<comment type="similarity">
    <text evidence="1 4">Belongs to the prokaryotic/mitochondrial release factor family.</text>
</comment>
<dbReference type="HAMAP" id="MF_00094">
    <property type="entry name" value="Rel_fac_2"/>
    <property type="match status" value="1"/>
</dbReference>
<evidence type="ECO:0000256" key="1">
    <source>
        <dbReference type="ARBA" id="ARBA00010835"/>
    </source>
</evidence>
<evidence type="ECO:0000256" key="5">
    <source>
        <dbReference type="NCBIfam" id="TIGR00020"/>
    </source>
</evidence>
<name>A0ABT3GEW2_9BACT</name>
<evidence type="ECO:0000256" key="3">
    <source>
        <dbReference type="ARBA" id="ARBA00022917"/>
    </source>
</evidence>
<dbReference type="PANTHER" id="PTHR43116">
    <property type="entry name" value="PEPTIDE CHAIN RELEASE FACTOR 2"/>
    <property type="match status" value="1"/>
</dbReference>
<keyword evidence="8" id="KW-1185">Reference proteome</keyword>
<dbReference type="Gene3D" id="3.30.70.1660">
    <property type="match status" value="1"/>
</dbReference>
<evidence type="ECO:0000259" key="6">
    <source>
        <dbReference type="PROSITE" id="PS00745"/>
    </source>
</evidence>
<dbReference type="InterPro" id="IPR000352">
    <property type="entry name" value="Pep_chain_release_fac_I"/>
</dbReference>
<reference evidence="7 8" key="1">
    <citation type="submission" date="2022-10" db="EMBL/GenBank/DDBJ databases">
        <title>Luteolibacter arcticus strain CCTCC AB 2014275, whole genome shotgun sequencing project.</title>
        <authorList>
            <person name="Zhao G."/>
            <person name="Shen L."/>
        </authorList>
    </citation>
    <scope>NUCLEOTIDE SEQUENCE [LARGE SCALE GENOMIC DNA]</scope>
    <source>
        <strain evidence="7 8">CCTCC AB 2014275</strain>
    </source>
</reference>
<dbReference type="Gene3D" id="3.30.160.20">
    <property type="match status" value="1"/>
</dbReference>
<organism evidence="7 8">
    <name type="scientific">Luteolibacter arcticus</name>
    <dbReference type="NCBI Taxonomy" id="1581411"/>
    <lineage>
        <taxon>Bacteria</taxon>
        <taxon>Pseudomonadati</taxon>
        <taxon>Verrucomicrobiota</taxon>
        <taxon>Verrucomicrobiia</taxon>
        <taxon>Verrucomicrobiales</taxon>
        <taxon>Verrucomicrobiaceae</taxon>
        <taxon>Luteolibacter</taxon>
    </lineage>
</organism>
<evidence type="ECO:0000256" key="4">
    <source>
        <dbReference type="HAMAP-Rule" id="MF_00094"/>
    </source>
</evidence>
<accession>A0ABT3GEW2</accession>
<comment type="function">
    <text evidence="4">Peptide chain release factor 2 directs the termination of translation in response to the peptide chain termination codons UGA and UAA.</text>
</comment>
<dbReference type="InterPro" id="IPR005139">
    <property type="entry name" value="PCRF"/>
</dbReference>
<protein>
    <recommendedName>
        <fullName evidence="4 5">Peptide chain release factor 2</fullName>
        <shortName evidence="4">RF-2</shortName>
    </recommendedName>
</protein>
<evidence type="ECO:0000313" key="8">
    <source>
        <dbReference type="Proteomes" id="UP001320876"/>
    </source>
</evidence>
<dbReference type="Gene3D" id="1.20.58.410">
    <property type="entry name" value="Release factor"/>
    <property type="match status" value="1"/>
</dbReference>
<comment type="subcellular location">
    <subcellularLocation>
        <location evidence="4">Cytoplasm</location>
    </subcellularLocation>
</comment>
<feature type="modified residue" description="N5-methylglutamine" evidence="4">
    <location>
        <position position="255"/>
    </location>
</feature>
<proteinExistence type="inferred from homology"/>
<dbReference type="Pfam" id="PF03462">
    <property type="entry name" value="PCRF"/>
    <property type="match status" value="1"/>
</dbReference>
<evidence type="ECO:0000256" key="2">
    <source>
        <dbReference type="ARBA" id="ARBA00022481"/>
    </source>
</evidence>
<dbReference type="InterPro" id="IPR004374">
    <property type="entry name" value="PrfB"/>
</dbReference>
<evidence type="ECO:0000313" key="7">
    <source>
        <dbReference type="EMBL" id="MCW1922099.1"/>
    </source>
</evidence>
<comment type="PTM">
    <text evidence="4">Methylated by PrmC. Methylation increases the termination efficiency of RF2.</text>
</comment>
<keyword evidence="3 4" id="KW-0648">Protein biosynthesis</keyword>
<dbReference type="Proteomes" id="UP001320876">
    <property type="component" value="Unassembled WGS sequence"/>
</dbReference>
<gene>
    <name evidence="4 7" type="primary">prfB</name>
    <name evidence="7" type="ORF">OKA05_06010</name>
</gene>
<dbReference type="InterPro" id="IPR045853">
    <property type="entry name" value="Pep_chain_release_fac_I_sf"/>
</dbReference>
<dbReference type="RefSeq" id="WP_264486209.1">
    <property type="nucleotide sequence ID" value="NZ_JAPDDT010000002.1"/>
</dbReference>
<comment type="caution">
    <text evidence="7">The sequence shown here is derived from an EMBL/GenBank/DDBJ whole genome shotgun (WGS) entry which is preliminary data.</text>
</comment>
<dbReference type="Pfam" id="PF00472">
    <property type="entry name" value="RF-1"/>
    <property type="match status" value="1"/>
</dbReference>
<dbReference type="SUPFAM" id="SSF75620">
    <property type="entry name" value="Release factor"/>
    <property type="match status" value="1"/>
</dbReference>
<feature type="domain" description="Prokaryotic-type class I peptide chain release factors" evidence="6">
    <location>
        <begin position="248"/>
        <end position="264"/>
    </location>
</feature>
<dbReference type="NCBIfam" id="TIGR00020">
    <property type="entry name" value="prfB"/>
    <property type="match status" value="1"/>
</dbReference>
<sequence length="380" mass="42245">MAEPHTADLSALDTDALKSRLTQLGRIFDVPTLEREIASLEAAMGDPEFWNNQEKARATNTRIAGLKKKLGAFEKLSGRYDDLMAGIELAKEFDDDDAKADAFKLAEELDKDIASFELITLLDKPGDMASCYLIIQAGAGGTEACDWAQMLYRMYQRWAERKGFACETVDWQDGDGAGLRGATMKITGDYAYGYLKNERGVHRLVRISPFDSAGKRHTSFSSVDATPEVNDEIKIEINDKDIEITTMRSGGKGGQNVNKVETGVLLRHLPTGILIRSTNARSQGANKELAYEILKAKLFQLEEDKRKAESERAYGEKGDIGWGNQIRSYVFQPYQKVLDLRTGYESGNIQNIMDGDIDGYIEAKLRGKVRVKGGNNDDDD</sequence>
<keyword evidence="4" id="KW-0963">Cytoplasm</keyword>
<dbReference type="PANTHER" id="PTHR43116:SF3">
    <property type="entry name" value="CLASS I PEPTIDE CHAIN RELEASE FACTOR"/>
    <property type="match status" value="1"/>
</dbReference>
<dbReference type="SMART" id="SM00937">
    <property type="entry name" value="PCRF"/>
    <property type="match status" value="1"/>
</dbReference>
<dbReference type="PROSITE" id="PS00745">
    <property type="entry name" value="RF_PROK_I"/>
    <property type="match status" value="1"/>
</dbReference>
<keyword evidence="2 4" id="KW-0488">Methylation</keyword>
<dbReference type="EMBL" id="JAPDDT010000002">
    <property type="protein sequence ID" value="MCW1922099.1"/>
    <property type="molecule type" value="Genomic_DNA"/>
</dbReference>